<proteinExistence type="predicted"/>
<evidence type="ECO:0000259" key="2">
    <source>
        <dbReference type="Pfam" id="PF07993"/>
    </source>
</evidence>
<dbReference type="PANTHER" id="PTHR11011">
    <property type="entry name" value="MALE STERILITY PROTEIN 2-RELATED"/>
    <property type="match status" value="1"/>
</dbReference>
<evidence type="ECO:0000313" key="3">
    <source>
        <dbReference type="EMBL" id="MCE4554309.1"/>
    </source>
</evidence>
<protein>
    <submittedName>
        <fullName evidence="3">Fatty acyl-CoA reductase</fullName>
    </submittedName>
</protein>
<keyword evidence="4" id="KW-1185">Reference proteome</keyword>
<comment type="caution">
    <text evidence="3">The sequence shown here is derived from an EMBL/GenBank/DDBJ whole genome shotgun (WGS) entry which is preliminary data.</text>
</comment>
<dbReference type="InterPro" id="IPR036291">
    <property type="entry name" value="NAD(P)-bd_dom_sf"/>
</dbReference>
<dbReference type="Gene3D" id="3.40.50.720">
    <property type="entry name" value="NAD(P)-binding Rossmann-like Domain"/>
    <property type="match status" value="1"/>
</dbReference>
<feature type="compositionally biased region" description="Low complexity" evidence="1">
    <location>
        <begin position="448"/>
        <end position="461"/>
    </location>
</feature>
<sequence>MSVKSFPPRARAVLLTGATGFLGKVVLADLVRHREVLGLSAIYVLIRPKKGRTAAERFNEQLLTSEAFREFEPGWHRDVVAVPGDVARPLLGLEADMLARLKRELTHIVHCAASVDFNLPLKEALQANVRSTLEVQSLAEQCQSLPHLLSVSTAYVQPHREGVLQQTLQPLPEGTGGAEALLAAIDAGQLDEAQALALCGHPNTYTFTKCLAEHLLLARRARVPVTLLRPSIISVAQQFPHPGWIDSSAALAGFVLCLAAGYLRVVSGDRRAQLDVVPVDQVASMIRQHAFDVAPEAGSAIVHAVAGRPRNLPLDRFAELAVEYFKRHPQQRSVQLKAFDRHTRWRELQHWWYHLLPLRLAGRWARLTRNPIVGRQAARLEKVLESVFRSFQYFTHRTYQFELSPHAAFDMPRDQYIRLVCEGTRRHLLHKLQPQAARSAPGGVPAHRVANSVSSSDDASR</sequence>
<organism evidence="3 4">
    <name type="scientific">Pelomonas cellulosilytica</name>
    <dbReference type="NCBI Taxonomy" id="2906762"/>
    <lineage>
        <taxon>Bacteria</taxon>
        <taxon>Pseudomonadati</taxon>
        <taxon>Pseudomonadota</taxon>
        <taxon>Betaproteobacteria</taxon>
        <taxon>Burkholderiales</taxon>
        <taxon>Sphaerotilaceae</taxon>
        <taxon>Roseateles</taxon>
    </lineage>
</organism>
<dbReference type="PANTHER" id="PTHR11011:SF45">
    <property type="entry name" value="FATTY ACYL-COA REDUCTASE CG8306-RELATED"/>
    <property type="match status" value="1"/>
</dbReference>
<dbReference type="Pfam" id="PF07993">
    <property type="entry name" value="NAD_binding_4"/>
    <property type="match status" value="1"/>
</dbReference>
<feature type="region of interest" description="Disordered" evidence="1">
    <location>
        <begin position="435"/>
        <end position="461"/>
    </location>
</feature>
<dbReference type="Proteomes" id="UP001200741">
    <property type="component" value="Unassembled WGS sequence"/>
</dbReference>
<feature type="domain" description="Thioester reductase (TE)" evidence="2">
    <location>
        <begin position="15"/>
        <end position="286"/>
    </location>
</feature>
<gene>
    <name evidence="3" type="ORF">LXT13_07600</name>
</gene>
<name>A0ABS8XUC5_9BURK</name>
<reference evidence="3 4" key="1">
    <citation type="submission" date="2021-12" db="EMBL/GenBank/DDBJ databases">
        <title>Genome seq of P8.</title>
        <authorList>
            <person name="Seo T."/>
        </authorList>
    </citation>
    <scope>NUCLEOTIDE SEQUENCE [LARGE SCALE GENOMIC DNA]</scope>
    <source>
        <strain evidence="3 4">P8</strain>
    </source>
</reference>
<dbReference type="CDD" id="cd05236">
    <property type="entry name" value="FAR-N_SDR_e"/>
    <property type="match status" value="1"/>
</dbReference>
<evidence type="ECO:0000256" key="1">
    <source>
        <dbReference type="SAM" id="MobiDB-lite"/>
    </source>
</evidence>
<dbReference type="InterPro" id="IPR026055">
    <property type="entry name" value="FAR"/>
</dbReference>
<evidence type="ECO:0000313" key="4">
    <source>
        <dbReference type="Proteomes" id="UP001200741"/>
    </source>
</evidence>
<dbReference type="RefSeq" id="WP_233371236.1">
    <property type="nucleotide sequence ID" value="NZ_JAJTWU010000003.1"/>
</dbReference>
<dbReference type="EMBL" id="JAJTWU010000003">
    <property type="protein sequence ID" value="MCE4554309.1"/>
    <property type="molecule type" value="Genomic_DNA"/>
</dbReference>
<accession>A0ABS8XUC5</accession>
<dbReference type="InterPro" id="IPR013120">
    <property type="entry name" value="FAR_NAD-bd"/>
</dbReference>
<dbReference type="SUPFAM" id="SSF51735">
    <property type="entry name" value="NAD(P)-binding Rossmann-fold domains"/>
    <property type="match status" value="1"/>
</dbReference>